<proteinExistence type="inferred from homology"/>
<sequence length="96" mass="10406">SLCPHRLLNFIGSLLPGSFLHYCFKNNIQVFCPAITDGLIGEFLSQSKHNIIIDLVADIRGINTLVKNSAKLGTVVLGGGISKHYINRAALCNNRG</sequence>
<evidence type="ECO:0000256" key="2">
    <source>
        <dbReference type="ARBA" id="ARBA00023027"/>
    </source>
</evidence>
<organism evidence="3">
    <name type="scientific">Trepomonas sp. PC1</name>
    <dbReference type="NCBI Taxonomy" id="1076344"/>
    <lineage>
        <taxon>Eukaryota</taxon>
        <taxon>Metamonada</taxon>
        <taxon>Diplomonadida</taxon>
        <taxon>Hexamitidae</taxon>
        <taxon>Hexamitinae</taxon>
        <taxon>Trepomonas</taxon>
    </lineage>
</organism>
<dbReference type="EMBL" id="GDID01003569">
    <property type="protein sequence ID" value="JAP93037.1"/>
    <property type="molecule type" value="Transcribed_RNA"/>
</dbReference>
<evidence type="ECO:0000313" key="3">
    <source>
        <dbReference type="EMBL" id="JAP93037.1"/>
    </source>
</evidence>
<dbReference type="Gene3D" id="3.40.910.10">
    <property type="entry name" value="Deoxyhypusine synthase"/>
    <property type="match status" value="1"/>
</dbReference>
<feature type="non-terminal residue" evidence="3">
    <location>
        <position position="96"/>
    </location>
</feature>
<evidence type="ECO:0000256" key="1">
    <source>
        <dbReference type="ARBA" id="ARBA00009892"/>
    </source>
</evidence>
<reference evidence="3" key="1">
    <citation type="submission" date="2015-07" db="EMBL/GenBank/DDBJ databases">
        <title>Adaptation to a free-living lifestyle via gene acquisitions in the diplomonad Trepomonas sp. PC1.</title>
        <authorList>
            <person name="Xu F."/>
            <person name="Jerlstrom-Hultqvist J."/>
            <person name="Kolisko M."/>
            <person name="Simpson A.G.B."/>
            <person name="Roger A.J."/>
            <person name="Svard S.G."/>
            <person name="Andersson J.O."/>
        </authorList>
    </citation>
    <scope>NUCLEOTIDE SEQUENCE</scope>
    <source>
        <strain evidence="3">PC1</strain>
    </source>
</reference>
<comment type="similarity">
    <text evidence="1">Belongs to the deoxyhypusine synthase family.</text>
</comment>
<dbReference type="InterPro" id="IPR029035">
    <property type="entry name" value="DHS-like_NAD/FAD-binding_dom"/>
</dbReference>
<dbReference type="Pfam" id="PF01916">
    <property type="entry name" value="DS"/>
    <property type="match status" value="1"/>
</dbReference>
<keyword evidence="2" id="KW-0520">NAD</keyword>
<dbReference type="AlphaFoldDB" id="A0A146K8W6"/>
<name>A0A146K8W6_9EUKA</name>
<accession>A0A146K8W6</accession>
<gene>
    <name evidence="3" type="ORF">TPC1_14826</name>
</gene>
<dbReference type="InterPro" id="IPR036982">
    <property type="entry name" value="Deoxyhypusine_synthase_sf"/>
</dbReference>
<dbReference type="GO" id="GO:0005737">
    <property type="term" value="C:cytoplasm"/>
    <property type="evidence" value="ECO:0007669"/>
    <property type="project" value="TreeGrafter"/>
</dbReference>
<feature type="non-terminal residue" evidence="3">
    <location>
        <position position="1"/>
    </location>
</feature>
<dbReference type="GO" id="GO:0034038">
    <property type="term" value="F:deoxyhypusine synthase activity"/>
    <property type="evidence" value="ECO:0007669"/>
    <property type="project" value="TreeGrafter"/>
</dbReference>
<dbReference type="PANTHER" id="PTHR11703:SF0">
    <property type="entry name" value="DEOXYHYPUSINE SYNTHASE"/>
    <property type="match status" value="1"/>
</dbReference>
<protein>
    <submittedName>
        <fullName evidence="3">Deoxyhypusine synthase</fullName>
    </submittedName>
</protein>
<dbReference type="SUPFAM" id="SSF52467">
    <property type="entry name" value="DHS-like NAD/FAD-binding domain"/>
    <property type="match status" value="1"/>
</dbReference>
<dbReference type="PANTHER" id="PTHR11703">
    <property type="entry name" value="DEOXYHYPUSINE SYNTHASE"/>
    <property type="match status" value="1"/>
</dbReference>
<dbReference type="InterPro" id="IPR002773">
    <property type="entry name" value="Deoxyhypusine_synthase"/>
</dbReference>